<name>U3P8S3_LEIXC</name>
<organism evidence="2 3">
    <name type="scientific">Leifsonia xyli subsp. cynodontis DSM 46306</name>
    <dbReference type="NCBI Taxonomy" id="1389489"/>
    <lineage>
        <taxon>Bacteria</taxon>
        <taxon>Bacillati</taxon>
        <taxon>Actinomycetota</taxon>
        <taxon>Actinomycetes</taxon>
        <taxon>Micrococcales</taxon>
        <taxon>Microbacteriaceae</taxon>
        <taxon>Leifsonia</taxon>
    </lineage>
</organism>
<dbReference type="GO" id="GO:0008168">
    <property type="term" value="F:methyltransferase activity"/>
    <property type="evidence" value="ECO:0007669"/>
    <property type="project" value="InterPro"/>
</dbReference>
<dbReference type="EMBL" id="CP006734">
    <property type="protein sequence ID" value="AGW41869.1"/>
    <property type="molecule type" value="Genomic_DNA"/>
</dbReference>
<dbReference type="InterPro" id="IPR007848">
    <property type="entry name" value="Small_mtfrase_dom"/>
</dbReference>
<dbReference type="AlphaFoldDB" id="U3P8S3"/>
<dbReference type="Gene3D" id="3.40.50.150">
    <property type="entry name" value="Vaccinia Virus protein VP39"/>
    <property type="match status" value="1"/>
</dbReference>
<dbReference type="eggNOG" id="COG2813">
    <property type="taxonomic scope" value="Bacteria"/>
</dbReference>
<accession>U3P8S3</accession>
<feature type="domain" description="Methyltransferase small" evidence="1">
    <location>
        <begin position="30"/>
        <end position="70"/>
    </location>
</feature>
<dbReference type="InterPro" id="IPR029063">
    <property type="entry name" value="SAM-dependent_MTases_sf"/>
</dbReference>
<dbReference type="STRING" id="1389489.O159_18450"/>
<sequence>MASGDHYFSPAPGSETNLRPFTARLAGQTYELVTASGIFSPERIDTGTRVLLDHVPPAPPSGQFLDLGWGPSLSHWLSNPLMRPSGRSTSTPEPWMWCAGMQRSSV</sequence>
<gene>
    <name evidence="2" type="ORF">O159_18450</name>
</gene>
<keyword evidence="3" id="KW-1185">Reference proteome</keyword>
<evidence type="ECO:0000259" key="1">
    <source>
        <dbReference type="Pfam" id="PF05175"/>
    </source>
</evidence>
<dbReference type="Pfam" id="PF05175">
    <property type="entry name" value="MTS"/>
    <property type="match status" value="1"/>
</dbReference>
<dbReference type="Proteomes" id="UP000016743">
    <property type="component" value="Chromosome"/>
</dbReference>
<dbReference type="KEGG" id="lxy:O159_18450"/>
<evidence type="ECO:0000313" key="3">
    <source>
        <dbReference type="Proteomes" id="UP000016743"/>
    </source>
</evidence>
<protein>
    <recommendedName>
        <fullName evidence="1">Methyltransferase small domain-containing protein</fullName>
    </recommendedName>
</protein>
<evidence type="ECO:0000313" key="2">
    <source>
        <dbReference type="EMBL" id="AGW41869.1"/>
    </source>
</evidence>
<dbReference type="HOGENOM" id="CLU_2219855_0_0_11"/>
<reference evidence="2 3" key="1">
    <citation type="journal article" date="2013" name="Genome Announc.">
        <title>Complete Genome Sequence of Leifsonia xyli subsp. cynodontis Strain DSM46306, a Gram-Positive Bacterial Pathogen of Grasses.</title>
        <authorList>
            <person name="Monteiro-Vitorello C.B."/>
            <person name="Zerillo M.M."/>
            <person name="Van Sluys M.A."/>
            <person name="Camargo L.E."/>
            <person name="Kitajima J.P."/>
        </authorList>
    </citation>
    <scope>NUCLEOTIDE SEQUENCE [LARGE SCALE GENOMIC DNA]</scope>
    <source>
        <strain evidence="2 3">DSM 46306</strain>
    </source>
</reference>
<proteinExistence type="predicted"/>